<name>A0A9D1NGD0_9FIRM</name>
<reference evidence="5" key="1">
    <citation type="submission" date="2020-10" db="EMBL/GenBank/DDBJ databases">
        <authorList>
            <person name="Gilroy R."/>
        </authorList>
    </citation>
    <scope>NUCLEOTIDE SEQUENCE</scope>
    <source>
        <strain evidence="5">4920</strain>
    </source>
</reference>
<feature type="domain" description="SLH" evidence="4">
    <location>
        <begin position="1329"/>
        <end position="1387"/>
    </location>
</feature>
<evidence type="ECO:0000256" key="3">
    <source>
        <dbReference type="SAM" id="SignalP"/>
    </source>
</evidence>
<dbReference type="InterPro" id="IPR046776">
    <property type="entry name" value="Pectate_lyase_5"/>
</dbReference>
<dbReference type="Pfam" id="PF00395">
    <property type="entry name" value="SLH"/>
    <property type="match status" value="3"/>
</dbReference>
<reference evidence="5" key="2">
    <citation type="journal article" date="2021" name="PeerJ">
        <title>Extensive microbial diversity within the chicken gut microbiome revealed by metagenomics and culture.</title>
        <authorList>
            <person name="Gilroy R."/>
            <person name="Ravi A."/>
            <person name="Getino M."/>
            <person name="Pursley I."/>
            <person name="Horton D.L."/>
            <person name="Alikhan N.F."/>
            <person name="Baker D."/>
            <person name="Gharbi K."/>
            <person name="Hall N."/>
            <person name="Watson M."/>
            <person name="Adriaenssens E.M."/>
            <person name="Foster-Nyarko E."/>
            <person name="Jarju S."/>
            <person name="Secka A."/>
            <person name="Antonio M."/>
            <person name="Oren A."/>
            <person name="Chaudhuri R.R."/>
            <person name="La Ragione R."/>
            <person name="Hildebrand F."/>
            <person name="Pallen M.J."/>
        </authorList>
    </citation>
    <scope>NUCLEOTIDE SEQUENCE</scope>
    <source>
        <strain evidence="5">4920</strain>
    </source>
</reference>
<dbReference type="Gene3D" id="2.160.20.20">
    <property type="match status" value="1"/>
</dbReference>
<feature type="region of interest" description="Disordered" evidence="2">
    <location>
        <begin position="1307"/>
        <end position="1333"/>
    </location>
</feature>
<dbReference type="Pfam" id="PF18998">
    <property type="entry name" value="Flg_new_2"/>
    <property type="match status" value="1"/>
</dbReference>
<evidence type="ECO:0000256" key="2">
    <source>
        <dbReference type="SAM" id="MobiDB-lite"/>
    </source>
</evidence>
<feature type="chain" id="PRO_5038933338" evidence="3">
    <location>
        <begin position="29"/>
        <end position="1512"/>
    </location>
</feature>
<feature type="compositionally biased region" description="Acidic residues" evidence="2">
    <location>
        <begin position="1313"/>
        <end position="1328"/>
    </location>
</feature>
<evidence type="ECO:0000313" key="5">
    <source>
        <dbReference type="EMBL" id="HIV02056.1"/>
    </source>
</evidence>
<dbReference type="InterPro" id="IPR012332">
    <property type="entry name" value="Autotransporter_pectin_lyase_C"/>
</dbReference>
<keyword evidence="3" id="KW-0732">Signal</keyword>
<dbReference type="PANTHER" id="PTHR43308:SF5">
    <property type="entry name" value="S-LAYER PROTEIN _ PEPTIDOGLYCAN ENDO-BETA-N-ACETYLGLUCOSAMINIDASE"/>
    <property type="match status" value="1"/>
</dbReference>
<evidence type="ECO:0000313" key="6">
    <source>
        <dbReference type="Proteomes" id="UP000886743"/>
    </source>
</evidence>
<dbReference type="InterPro" id="IPR011050">
    <property type="entry name" value="Pectin_lyase_fold/virulence"/>
</dbReference>
<feature type="domain" description="SLH" evidence="4">
    <location>
        <begin position="1454"/>
        <end position="1512"/>
    </location>
</feature>
<dbReference type="InterPro" id="IPR044060">
    <property type="entry name" value="Bacterial_rp_domain"/>
</dbReference>
<gene>
    <name evidence="5" type="ORF">IAC74_00670</name>
</gene>
<accession>A0A9D1NGD0</accession>
<feature type="signal peptide" evidence="3">
    <location>
        <begin position="1"/>
        <end position="28"/>
    </location>
</feature>
<protein>
    <submittedName>
        <fullName evidence="5">S-layer homology domain-containing protein</fullName>
    </submittedName>
</protein>
<keyword evidence="1" id="KW-0677">Repeat</keyword>
<evidence type="ECO:0000256" key="1">
    <source>
        <dbReference type="ARBA" id="ARBA00022737"/>
    </source>
</evidence>
<sequence>MENCFRKGLSFVVVLCMLLTLAAPAAFAAEPSATAENSAVVATQAELRAALDNQEITSIVLSGDIAFTEVWTPAVVEAGRTLTIDGAGYTISDMVVNGYLLESTPGPQGGGGNCDYYSGFIGNNFGTLTVNNLKFTNALVDMEVSSPESEGSSILAVVCANNQGGTVVYNDVEVDNSVVKGYTKAGILHGFTQGAGTFTANHCAVTNCEVVVEADGYAKEAAFNGLIIGYDGNGKATTNGIRLENNTGSVDESVDWGDVELQTAEDGLIYAQTGGYTYGLYSPTYAKGRSYGDGAVQFAAEVGGYQYETLAGALAAAGDGDEVVLLADVTTDGAACDYKGTDSISIDFNGKTLTGDNGNMALRVNGTGGAEAVLHGGTIKADDTTYCTVGIGPGNKVTLKDMTLLNSMHNGVSVKPFANGEVTLDGVTVTSTNGAGGTDANSGTVNIYNSTFHQTGYYDWCSTSAAVSSINAPGTLNIYSGDFYSDSYGLYIFSSGGTINVYGGTFEARDRAVLKADLDLNSYPDAVGTINIWDGSFSGTFDITDKVTLAIRGGTFANTGLTAEEFAKYVVSGYEVEEQDGAFTVLPLAAENVVATIGEQQFASISDAVLAAQAGDTVVLNRDTTENVTVDADDELTFDLNGHVMTGLLTVNGSLVLEDSTATEEPVVSSDYETVTYTSGKIISSGTAVLVENGGSFVMKSGMVESTGNIGVAVYGEDSAANWATPVHSTADIQGGYVYAREFGAAVYGSGAELTVSGGVLETIDNAVVGGNGTTNATTNFGGTTINITGGTMIGHIVSGGYIACGVYHPQSGDLNITGGTIYVDGGVGILMRNGALNFTDGTVIATGTASGGVGDASIALPSGHAVVIDYLKGYDHNNETTDSRAVSIAGGSFQAEVGTAFENMDETQVSKVVTGFITGGTFTKDPSAFVADDSMAVGSSDIYTIEEKPALQDAQVEISAGIPVADVAEGVELPQGFDTALLATAAADGLTGSVGAVVKNEVDDELVNSAIEQLQPQQDETVTIVVEPYLQLSVTGYDGENGSMTYDIKAMYNIKATTAAAEEDRNEENTVVMDNDILEVDVPITVTVPVPAGVFGTDSLYVEHEKDNGTVYHYPAALDTGNNMVTFTTGNGFSLFTIANDARTGTVLFVTESGGAFDTRTYTALDLGTSLPKGPEKTHYSFDGWKIEGILYNLVSDNLLTAIDGQTVTATPQYTRTSGTGTGGPSISTSYYDVTVEGAANGTVSADRTRAPEGRTVMITVRPNEGYAVDTVSVVEDGGSAVSVTKKSDSTYTFTMPDADVTVSASFKQEDTDPDNPDNPDDPDTTEWENPFTDVAEGDWFYDAVKYVHENEMMVGTSDALFGPDDTTTRAMIVTILYRLEGSPAAAGSSFADVAADAYYADAVAWAAQNGIVMGYSDTQFAPDDNITREQMASILYRYASYKGYDVSAQSELTGYTDISAISDYALTAMKWANGSGLINGRTDTTIEPQESASRAEVAAILMRFCENVAK</sequence>
<dbReference type="SUPFAM" id="SSF51126">
    <property type="entry name" value="Pectin lyase-like"/>
    <property type="match status" value="1"/>
</dbReference>
<dbReference type="InterPro" id="IPR001119">
    <property type="entry name" value="SLH_dom"/>
</dbReference>
<proteinExistence type="predicted"/>
<dbReference type="InterPro" id="IPR051465">
    <property type="entry name" value="Cell_Envelope_Struct_Comp"/>
</dbReference>
<dbReference type="PANTHER" id="PTHR43308">
    <property type="entry name" value="OUTER MEMBRANE PROTEIN ALPHA-RELATED"/>
    <property type="match status" value="1"/>
</dbReference>
<evidence type="ECO:0000259" key="4">
    <source>
        <dbReference type="PROSITE" id="PS51272"/>
    </source>
</evidence>
<dbReference type="Proteomes" id="UP000886743">
    <property type="component" value="Unassembled WGS sequence"/>
</dbReference>
<comment type="caution">
    <text evidence="5">The sequence shown here is derived from an EMBL/GenBank/DDBJ whole genome shotgun (WGS) entry which is preliminary data.</text>
</comment>
<dbReference type="Pfam" id="PF20585">
    <property type="entry name" value="Pectate_lyase_5"/>
    <property type="match status" value="1"/>
</dbReference>
<feature type="domain" description="SLH" evidence="4">
    <location>
        <begin position="1388"/>
        <end position="1451"/>
    </location>
</feature>
<dbReference type="PROSITE" id="PS51272">
    <property type="entry name" value="SLH"/>
    <property type="match status" value="3"/>
</dbReference>
<dbReference type="EMBL" id="DVOF01000017">
    <property type="protein sequence ID" value="HIV02056.1"/>
    <property type="molecule type" value="Genomic_DNA"/>
</dbReference>
<organism evidence="5 6">
    <name type="scientific">Candidatus Aphodoplasma excrementigallinarum</name>
    <dbReference type="NCBI Taxonomy" id="2840673"/>
    <lineage>
        <taxon>Bacteria</taxon>
        <taxon>Bacillati</taxon>
        <taxon>Bacillota</taxon>
        <taxon>Clostridia</taxon>
        <taxon>Eubacteriales</taxon>
        <taxon>Candidatus Aphodoplasma</taxon>
    </lineage>
</organism>